<dbReference type="VEuPathDB" id="PlasmoDB:PVW1_030008700"/>
<evidence type="ECO:0008006" key="4">
    <source>
        <dbReference type="Google" id="ProtNLM"/>
    </source>
</evidence>
<feature type="transmembrane region" description="Helical" evidence="1">
    <location>
        <begin position="129"/>
        <end position="148"/>
    </location>
</feature>
<protein>
    <recommendedName>
        <fullName evidence="4">Variable surface protein</fullName>
    </recommendedName>
</protein>
<reference evidence="3" key="1">
    <citation type="submission" date="2016-07" db="EMBL/GenBank/DDBJ databases">
        <authorList>
            <consortium name="Pathogen Informatics"/>
        </authorList>
    </citation>
    <scope>NUCLEOTIDE SEQUENCE [LARGE SCALE GENOMIC DNA]</scope>
</reference>
<keyword evidence="1" id="KW-0472">Membrane</keyword>
<dbReference type="VEuPathDB" id="PlasmoDB:PVPAM_030006100"/>
<dbReference type="Pfam" id="PF12420">
    <property type="entry name" value="DUF3671"/>
    <property type="match status" value="1"/>
</dbReference>
<gene>
    <name evidence="2" type="ORF">PVP01_0301700</name>
</gene>
<name>A0A564ZR01_PLAVI</name>
<feature type="transmembrane region" description="Helical" evidence="1">
    <location>
        <begin position="168"/>
        <end position="188"/>
    </location>
</feature>
<dbReference type="EMBL" id="LT635614">
    <property type="protein sequence ID" value="VUZ93465.1"/>
    <property type="molecule type" value="Genomic_DNA"/>
</dbReference>
<evidence type="ECO:0000313" key="3">
    <source>
        <dbReference type="Proteomes" id="UP000220605"/>
    </source>
</evidence>
<dbReference type="AlphaFoldDB" id="A0A564ZR01"/>
<keyword evidence="1" id="KW-0812">Transmembrane</keyword>
<proteinExistence type="predicted"/>
<dbReference type="Proteomes" id="UP000220605">
    <property type="component" value="Chromosome 3"/>
</dbReference>
<dbReference type="InterPro" id="IPR022139">
    <property type="entry name" value="Fam-L/Fam-M-like_plasmodium"/>
</dbReference>
<accession>A0A564ZR01</accession>
<organism evidence="2 3">
    <name type="scientific">Plasmodium vivax</name>
    <name type="common">malaria parasite P. vivax</name>
    <dbReference type="NCBI Taxonomy" id="5855"/>
    <lineage>
        <taxon>Eukaryota</taxon>
        <taxon>Sar</taxon>
        <taxon>Alveolata</taxon>
        <taxon>Apicomplexa</taxon>
        <taxon>Aconoidasida</taxon>
        <taxon>Haemosporida</taxon>
        <taxon>Plasmodiidae</taxon>
        <taxon>Plasmodium</taxon>
        <taxon>Plasmodium (Plasmodium)</taxon>
    </lineage>
</organism>
<dbReference type="VEuPathDB" id="PlasmoDB:PVP01_0301700"/>
<dbReference type="OrthoDB" id="385653at2759"/>
<evidence type="ECO:0000313" key="2">
    <source>
        <dbReference type="EMBL" id="VUZ93465.1"/>
    </source>
</evidence>
<evidence type="ECO:0000256" key="1">
    <source>
        <dbReference type="SAM" id="Phobius"/>
    </source>
</evidence>
<sequence>MKISKMKGNFNFLNLTKIITYSFLFWTCYYHSDNTYIGSKDIKRNLDVSLNLRNCRLLTKHEIEHESMYDQMKESDVWINRSYKIKKNKEPKEHNVFGSIHFYGEKKIFDRLNEMENMINDKNISRSKYYWKVLKICGPFCILPTVIGASSNFFKTEGSPYQNEICGVLIPIVIIILLIVIYISLINIKYHYLKNKKNKNML</sequence>
<keyword evidence="1" id="KW-1133">Transmembrane helix</keyword>